<comment type="caution">
    <text evidence="16">The sequence shown here is derived from an EMBL/GenBank/DDBJ whole genome shotgun (WGS) entry which is preliminary data.</text>
</comment>
<evidence type="ECO:0000256" key="11">
    <source>
        <dbReference type="ARBA" id="ARBA00023236"/>
    </source>
</evidence>
<dbReference type="EMBL" id="PEZX01000033">
    <property type="protein sequence ID" value="PIS06817.1"/>
    <property type="molecule type" value="Genomic_DNA"/>
</dbReference>
<evidence type="ECO:0000256" key="1">
    <source>
        <dbReference type="ARBA" id="ARBA00007484"/>
    </source>
</evidence>
<accession>A0A2M6R8J2</accession>
<keyword evidence="2 12" id="KW-0678">Repressor</keyword>
<protein>
    <recommendedName>
        <fullName evidence="12">LexA repressor</fullName>
        <ecNumber evidence="12">3.4.21.88</ecNumber>
    </recommendedName>
</protein>
<dbReference type="InterPro" id="IPR006197">
    <property type="entry name" value="Peptidase_S24_LexA"/>
</dbReference>
<dbReference type="NCBIfam" id="TIGR00498">
    <property type="entry name" value="lexA"/>
    <property type="match status" value="1"/>
</dbReference>
<dbReference type="InterPro" id="IPR036390">
    <property type="entry name" value="WH_DNA-bd_sf"/>
</dbReference>
<keyword evidence="10 12" id="KW-0234">DNA repair</keyword>
<reference evidence="17" key="1">
    <citation type="submission" date="2017-09" db="EMBL/GenBank/DDBJ databases">
        <title>Depth-based differentiation of microbial function through sediment-hosted aquifers and enrichment of novel symbionts in the deep terrestrial subsurface.</title>
        <authorList>
            <person name="Probst A.J."/>
            <person name="Ladd B."/>
            <person name="Jarett J.K."/>
            <person name="Geller-Mcgrath D.E."/>
            <person name="Sieber C.M.K."/>
            <person name="Emerson J.B."/>
            <person name="Anantharaman K."/>
            <person name="Thomas B.C."/>
            <person name="Malmstrom R."/>
            <person name="Stieglmeier M."/>
            <person name="Klingl A."/>
            <person name="Woyke T."/>
            <person name="Ryan C.M."/>
            <person name="Banfield J.F."/>
        </authorList>
    </citation>
    <scope>NUCLEOTIDE SEQUENCE [LARGE SCALE GENOMIC DNA]</scope>
</reference>
<dbReference type="PANTHER" id="PTHR33516">
    <property type="entry name" value="LEXA REPRESSOR"/>
    <property type="match status" value="1"/>
</dbReference>
<dbReference type="GO" id="GO:0045892">
    <property type="term" value="P:negative regulation of DNA-templated transcription"/>
    <property type="evidence" value="ECO:0007669"/>
    <property type="project" value="UniProtKB-UniRule"/>
</dbReference>
<dbReference type="PANTHER" id="PTHR33516:SF2">
    <property type="entry name" value="LEXA REPRESSOR-RELATED"/>
    <property type="match status" value="1"/>
</dbReference>
<evidence type="ECO:0000256" key="2">
    <source>
        <dbReference type="ARBA" id="ARBA00022491"/>
    </source>
</evidence>
<dbReference type="GO" id="GO:0004252">
    <property type="term" value="F:serine-type endopeptidase activity"/>
    <property type="evidence" value="ECO:0007669"/>
    <property type="project" value="UniProtKB-UniRule"/>
</dbReference>
<dbReference type="InterPro" id="IPR050077">
    <property type="entry name" value="LexA_repressor"/>
</dbReference>
<dbReference type="GO" id="GO:0006508">
    <property type="term" value="P:proteolysis"/>
    <property type="evidence" value="ECO:0007669"/>
    <property type="project" value="InterPro"/>
</dbReference>
<feature type="DNA-binding region" description="H-T-H motif" evidence="12">
    <location>
        <begin position="29"/>
        <end position="49"/>
    </location>
</feature>
<comment type="function">
    <text evidence="12">Represses a number of genes involved in the response to DNA damage (SOS response), including recA and lexA. In the presence of single-stranded DNA, RecA interacts with LexA causing an autocatalytic cleavage which disrupts the DNA-binding part of LexA, leading to derepression of the SOS regulon and eventually DNA repair.</text>
</comment>
<feature type="site" description="Cleavage; by autolysis" evidence="12">
    <location>
        <begin position="88"/>
        <end position="89"/>
    </location>
</feature>
<dbReference type="Gene3D" id="2.10.109.10">
    <property type="entry name" value="Umud Fragment, subunit A"/>
    <property type="match status" value="1"/>
</dbReference>
<evidence type="ECO:0000313" key="17">
    <source>
        <dbReference type="Proteomes" id="UP000231162"/>
    </source>
</evidence>
<keyword evidence="6 12" id="KW-0068">Autocatalytic cleavage</keyword>
<evidence type="ECO:0000256" key="9">
    <source>
        <dbReference type="ARBA" id="ARBA00023163"/>
    </source>
</evidence>
<dbReference type="InterPro" id="IPR036388">
    <property type="entry name" value="WH-like_DNA-bd_sf"/>
</dbReference>
<dbReference type="HAMAP" id="MF_00015">
    <property type="entry name" value="LexA"/>
    <property type="match status" value="1"/>
</dbReference>
<dbReference type="InterPro" id="IPR015927">
    <property type="entry name" value="Peptidase_S24_S26A/B/C"/>
</dbReference>
<gene>
    <name evidence="12" type="primary">lexA</name>
    <name evidence="16" type="ORF">COT79_02615</name>
</gene>
<dbReference type="FunFam" id="2.10.109.10:FF:000001">
    <property type="entry name" value="LexA repressor"/>
    <property type="match status" value="1"/>
</dbReference>
<dbReference type="GO" id="GO:0003677">
    <property type="term" value="F:DNA binding"/>
    <property type="evidence" value="ECO:0007669"/>
    <property type="project" value="UniProtKB-UniRule"/>
</dbReference>
<evidence type="ECO:0000256" key="6">
    <source>
        <dbReference type="ARBA" id="ARBA00022813"/>
    </source>
</evidence>
<evidence type="ECO:0000259" key="15">
    <source>
        <dbReference type="Pfam" id="PF01726"/>
    </source>
</evidence>
<dbReference type="AlphaFoldDB" id="A0A2M6R8J2"/>
<dbReference type="GO" id="GO:0009432">
    <property type="term" value="P:SOS response"/>
    <property type="evidence" value="ECO:0007669"/>
    <property type="project" value="UniProtKB-UniRule"/>
</dbReference>
<dbReference type="PRINTS" id="PR00726">
    <property type="entry name" value="LEXASERPTASE"/>
</dbReference>
<dbReference type="InterPro" id="IPR039418">
    <property type="entry name" value="LexA-like"/>
</dbReference>
<feature type="active site" description="For autocatalytic cleavage activity" evidence="12">
    <location>
        <position position="159"/>
    </location>
</feature>
<keyword evidence="5 12" id="KW-0378">Hydrolase</keyword>
<evidence type="ECO:0000256" key="7">
    <source>
        <dbReference type="ARBA" id="ARBA00023015"/>
    </source>
</evidence>
<evidence type="ECO:0000256" key="12">
    <source>
        <dbReference type="HAMAP-Rule" id="MF_00015"/>
    </source>
</evidence>
<dbReference type="SUPFAM" id="SSF51306">
    <property type="entry name" value="LexA/Signal peptidase"/>
    <property type="match status" value="1"/>
</dbReference>
<dbReference type="GO" id="GO:0006281">
    <property type="term" value="P:DNA repair"/>
    <property type="evidence" value="ECO:0007669"/>
    <property type="project" value="UniProtKB-UniRule"/>
</dbReference>
<evidence type="ECO:0000256" key="5">
    <source>
        <dbReference type="ARBA" id="ARBA00022801"/>
    </source>
</evidence>
<name>A0A2M6R8J2_9BACT</name>
<comment type="catalytic activity">
    <reaction evidence="12">
        <text>Hydrolysis of Ala-|-Gly bond in repressor LexA.</text>
        <dbReference type="EC" id="3.4.21.88"/>
    </reaction>
</comment>
<evidence type="ECO:0000256" key="8">
    <source>
        <dbReference type="ARBA" id="ARBA00023125"/>
    </source>
</evidence>
<dbReference type="InterPro" id="IPR036286">
    <property type="entry name" value="LexA/Signal_pep-like_sf"/>
</dbReference>
<dbReference type="Pfam" id="PF00717">
    <property type="entry name" value="Peptidase_S24"/>
    <property type="match status" value="1"/>
</dbReference>
<proteinExistence type="inferred from homology"/>
<evidence type="ECO:0000313" key="16">
    <source>
        <dbReference type="EMBL" id="PIS06817.1"/>
    </source>
</evidence>
<feature type="domain" description="LexA repressor DNA-binding" evidence="15">
    <location>
        <begin position="3"/>
        <end position="65"/>
    </location>
</feature>
<dbReference type="InterPro" id="IPR006200">
    <property type="entry name" value="LexA"/>
</dbReference>
<keyword evidence="4 12" id="KW-0227">DNA damage</keyword>
<dbReference type="CDD" id="cd06529">
    <property type="entry name" value="S24_LexA-like"/>
    <property type="match status" value="1"/>
</dbReference>
<dbReference type="Gene3D" id="1.10.10.10">
    <property type="entry name" value="Winged helix-like DNA-binding domain superfamily/Winged helix DNA-binding domain"/>
    <property type="match status" value="1"/>
</dbReference>
<dbReference type="Pfam" id="PF01726">
    <property type="entry name" value="LexA_DNA_bind"/>
    <property type="match status" value="1"/>
</dbReference>
<keyword evidence="9 12" id="KW-0804">Transcription</keyword>
<sequence length="199" mass="22602">MPQPLTPKQKEILDYIERYIDRHDYAPSYREIGEAFSLSSVATVAGHIDALKSKGYLTHAENLARSIQLTPAFEERMFEIPLLGLIAAGEPIEAIRTHETIDIPKDMMKKDVFALKVRGDSMIDDGIFDGDYVIIQRIENPTNGDIVVSLLDGENVTLKRFYKEKDRIRLQPANKSYKPIYTQSVSIQGKVLGVIRKYM</sequence>
<dbReference type="SUPFAM" id="SSF46785">
    <property type="entry name" value="Winged helix' DNA-binding domain"/>
    <property type="match status" value="1"/>
</dbReference>
<dbReference type="EC" id="3.4.21.88" evidence="12"/>
<keyword evidence="3 12" id="KW-0235">DNA replication</keyword>
<evidence type="ECO:0000256" key="10">
    <source>
        <dbReference type="ARBA" id="ARBA00023204"/>
    </source>
</evidence>
<evidence type="ECO:0000256" key="4">
    <source>
        <dbReference type="ARBA" id="ARBA00022763"/>
    </source>
</evidence>
<keyword evidence="7 12" id="KW-0805">Transcription regulation</keyword>
<dbReference type="GO" id="GO:0006260">
    <property type="term" value="P:DNA replication"/>
    <property type="evidence" value="ECO:0007669"/>
    <property type="project" value="UniProtKB-UniRule"/>
</dbReference>
<evidence type="ECO:0000256" key="3">
    <source>
        <dbReference type="ARBA" id="ARBA00022705"/>
    </source>
</evidence>
<evidence type="ECO:0000259" key="14">
    <source>
        <dbReference type="Pfam" id="PF00717"/>
    </source>
</evidence>
<comment type="similarity">
    <text evidence="1 12 13">Belongs to the peptidase S24 family.</text>
</comment>
<organism evidence="16 17">
    <name type="scientific">Candidatus Berkelbacteria bacterium CG10_big_fil_rev_8_21_14_0_10_43_14</name>
    <dbReference type="NCBI Taxonomy" id="1974515"/>
    <lineage>
        <taxon>Bacteria</taxon>
        <taxon>Candidatus Berkelbacteria</taxon>
    </lineage>
</organism>
<feature type="domain" description="Peptidase S24/S26A/S26B/S26C" evidence="14">
    <location>
        <begin position="81"/>
        <end position="191"/>
    </location>
</feature>
<keyword evidence="8 12" id="KW-0238">DNA-binding</keyword>
<dbReference type="Proteomes" id="UP000231162">
    <property type="component" value="Unassembled WGS sequence"/>
</dbReference>
<feature type="active site" description="For autocatalytic cleavage activity" evidence="12">
    <location>
        <position position="121"/>
    </location>
</feature>
<comment type="subunit">
    <text evidence="12">Homodimer.</text>
</comment>
<keyword evidence="11 12" id="KW-0742">SOS response</keyword>
<evidence type="ECO:0000256" key="13">
    <source>
        <dbReference type="RuleBase" id="RU003991"/>
    </source>
</evidence>
<dbReference type="InterPro" id="IPR006199">
    <property type="entry name" value="LexA_DNA-bd_dom"/>
</dbReference>